<evidence type="ECO:0000256" key="4">
    <source>
        <dbReference type="ARBA" id="ARBA00023027"/>
    </source>
</evidence>
<gene>
    <name evidence="7" type="ORF">PV07_12030</name>
</gene>
<dbReference type="AlphaFoldDB" id="A0A0D2AG42"/>
<evidence type="ECO:0000256" key="2">
    <source>
        <dbReference type="ARBA" id="ARBA00022679"/>
    </source>
</evidence>
<proteinExistence type="predicted"/>
<dbReference type="CDD" id="cd23802">
    <property type="entry name" value="UBCc_UBE2Q"/>
    <property type="match status" value="1"/>
</dbReference>
<dbReference type="SUPFAM" id="SSF54495">
    <property type="entry name" value="UBC-like"/>
    <property type="match status" value="1"/>
</dbReference>
<dbReference type="PROSITE" id="PS50127">
    <property type="entry name" value="UBC_2"/>
    <property type="match status" value="1"/>
</dbReference>
<dbReference type="InterPro" id="IPR000608">
    <property type="entry name" value="UBC"/>
</dbReference>
<evidence type="ECO:0000256" key="1">
    <source>
        <dbReference type="ARBA" id="ARBA00022676"/>
    </source>
</evidence>
<keyword evidence="2" id="KW-0808">Transferase</keyword>
<dbReference type="Gene3D" id="3.10.110.10">
    <property type="entry name" value="Ubiquitin Conjugating Enzyme"/>
    <property type="match status" value="1"/>
</dbReference>
<dbReference type="Proteomes" id="UP000054466">
    <property type="component" value="Unassembled WGS sequence"/>
</dbReference>
<dbReference type="GO" id="GO:0016779">
    <property type="term" value="F:nucleotidyltransferase activity"/>
    <property type="evidence" value="ECO:0007669"/>
    <property type="project" value="UniProtKB-KW"/>
</dbReference>
<sequence>MGRKLFLSHLADAKRLKIENIHSIRNPKDGVVAFTYVYPNNNVDQFNIEALANDLGEYPDGNSFVLCTKDTLINPIVAETLDKVNENAHGKSFVDLLTEVAESLTTAMTKDSVQETIVADHSMEDDEFDFVFEGDSDNEYFGLVASESGNAGRSPNTTADFADLSTDSQEKMEKIRADLRALKHSGFRVGIFGNIAFAGILCVSIRVSKLGLSDEALQAWNVPRKHYFVLLIRYTRGYVDAARVVMEQDLSDSMEMRVGLCGHYKPSLREVLALYQYTKPDNRPSAEDADTVSTTHHAFEALFIGNAINQLLEERVFKIISARELYRLSWLGAEKLIIDMQAASSFSTVGDMTPYHCGDDGRASHLPQVVVADHMRQNRLATASLPLILMQFTLRHFVRCTEFCLVCHCRVDEGFEALKPYVCLKPLCLYQYISLGFGPRLEWEIMAQPYVVDLLVSFCYAAAASGRLKEFPIGMNLVVPVIPRPTILRSTAPMYTLVQAATPGTPAVPLMPKKSFLCTWNMGSRSLVVEEDEKNTSIKKVKPGDWIVLLCSLKDAAAHCRVKSVELPRIWLDPTISVPFPGRLPNPSSLTEKSDQDDASNTAECYLYDKSFDGLHQEHQEGAIMTLLDALPSVIKMRRYLESQGKSQEPSLKAWSDQISESTVNLLHWIVTSNRSCIMQVDDIGGKDDSSIRTKPEDRVGGMETWTQFRFAQGAPDKEKRFNDSVKQRVRATGTQYATLFAWHGSRMGNWHSIIRQGLRYDEVINGRAYGHGIYMSPHASTSLGYTQELVPSAGNWQGSELKIAKVLSLQEVVNDPAKFSSIVPHYVVPEVDWVQTRYLFVKTEDKSTRNNVAGQTYRQDPSRLAYNETNEPITIPIAAISKARRPGRTIDTVETPRGKRTKTISKTDLATAEQQEDDADSVVSDADDLATLQESDQACEDLEPFGSDTKTKNLCVNRKKRPAEVVTATDFVPGKLDVTNIKFMEAPQDANQIATKALMRLLKDALKTQEKTPPATLGWYIDRSLINNMYQWIVELHSFPNHLPLAKDMKNAGVTSIVVEMRFTSQYPFSPPFIRVVKPRFLPFNQGGGGNVTEGGAMCMEVLTNNGWSASLTVENLLLQVRLVISDTERPARLAGHPGSTYGIGEAKAAYIRACHNHGWKVPAGFDSIPE</sequence>
<dbReference type="PANTHER" id="PTHR21328">
    <property type="entry name" value="POLY ADP-RIBOSE POLYMERASE FAMILY, MEMBER PARP"/>
    <property type="match status" value="1"/>
</dbReference>
<dbReference type="SMART" id="SM00212">
    <property type="entry name" value="UBCc"/>
    <property type="match status" value="1"/>
</dbReference>
<dbReference type="InterPro" id="IPR016135">
    <property type="entry name" value="UBQ-conjugating_enzyme/RWD"/>
</dbReference>
<dbReference type="FunFam" id="3.10.110.10:FF:000107">
    <property type="entry name" value="Ubiquitin conjugating enzyme, putative"/>
    <property type="match status" value="1"/>
</dbReference>
<keyword evidence="4" id="KW-0520">NAD</keyword>
<keyword evidence="3" id="KW-0548">Nucleotidyltransferase</keyword>
<evidence type="ECO:0000256" key="5">
    <source>
        <dbReference type="SAM" id="MobiDB-lite"/>
    </source>
</evidence>
<dbReference type="HOGENOM" id="CLU_003143_1_0_1"/>
<dbReference type="GeneID" id="27351224"/>
<dbReference type="GO" id="GO:0003950">
    <property type="term" value="F:NAD+ poly-ADP-ribosyltransferase activity"/>
    <property type="evidence" value="ECO:0007669"/>
    <property type="project" value="InterPro"/>
</dbReference>
<dbReference type="EMBL" id="KN847046">
    <property type="protein sequence ID" value="KIW23862.1"/>
    <property type="molecule type" value="Genomic_DNA"/>
</dbReference>
<keyword evidence="8" id="KW-1185">Reference proteome</keyword>
<feature type="region of interest" description="Disordered" evidence="5">
    <location>
        <begin position="891"/>
        <end position="922"/>
    </location>
</feature>
<accession>A0A0D2AG42</accession>
<dbReference type="SUPFAM" id="SSF56399">
    <property type="entry name" value="ADP-ribosylation"/>
    <property type="match status" value="1"/>
</dbReference>
<reference evidence="7 8" key="1">
    <citation type="submission" date="2015-01" db="EMBL/GenBank/DDBJ databases">
        <title>The Genome Sequence of Cladophialophora immunda CBS83496.</title>
        <authorList>
            <consortium name="The Broad Institute Genomics Platform"/>
            <person name="Cuomo C."/>
            <person name="de Hoog S."/>
            <person name="Gorbushina A."/>
            <person name="Stielow B."/>
            <person name="Teixiera M."/>
            <person name="Abouelleil A."/>
            <person name="Chapman S.B."/>
            <person name="Priest M."/>
            <person name="Young S.K."/>
            <person name="Wortman J."/>
            <person name="Nusbaum C."/>
            <person name="Birren B."/>
        </authorList>
    </citation>
    <scope>NUCLEOTIDE SEQUENCE [LARGE SCALE GENOMIC DNA]</scope>
    <source>
        <strain evidence="7 8">CBS 83496</strain>
    </source>
</reference>
<dbReference type="Gene3D" id="3.90.228.10">
    <property type="match status" value="1"/>
</dbReference>
<protein>
    <recommendedName>
        <fullName evidence="6">UBC core domain-containing protein</fullName>
    </recommendedName>
</protein>
<evidence type="ECO:0000256" key="3">
    <source>
        <dbReference type="ARBA" id="ARBA00022695"/>
    </source>
</evidence>
<dbReference type="InterPro" id="IPR051838">
    <property type="entry name" value="ARTD_PARP"/>
</dbReference>
<dbReference type="OrthoDB" id="109543at2759"/>
<dbReference type="VEuPathDB" id="FungiDB:PV07_12030"/>
<evidence type="ECO:0000259" key="6">
    <source>
        <dbReference type="PROSITE" id="PS50127"/>
    </source>
</evidence>
<organism evidence="7 8">
    <name type="scientific">Cladophialophora immunda</name>
    <dbReference type="NCBI Taxonomy" id="569365"/>
    <lineage>
        <taxon>Eukaryota</taxon>
        <taxon>Fungi</taxon>
        <taxon>Dikarya</taxon>
        <taxon>Ascomycota</taxon>
        <taxon>Pezizomycotina</taxon>
        <taxon>Eurotiomycetes</taxon>
        <taxon>Chaetothyriomycetidae</taxon>
        <taxon>Chaetothyriales</taxon>
        <taxon>Herpotrichiellaceae</taxon>
        <taxon>Cladophialophora</taxon>
    </lineage>
</organism>
<dbReference type="Pfam" id="PF00179">
    <property type="entry name" value="UQ_con"/>
    <property type="match status" value="1"/>
</dbReference>
<feature type="domain" description="UBC core" evidence="6">
    <location>
        <begin position="997"/>
        <end position="1165"/>
    </location>
</feature>
<dbReference type="RefSeq" id="XP_016244078.1">
    <property type="nucleotide sequence ID" value="XM_016399516.1"/>
</dbReference>
<evidence type="ECO:0000313" key="8">
    <source>
        <dbReference type="Proteomes" id="UP000054466"/>
    </source>
</evidence>
<dbReference type="STRING" id="569365.A0A0D2AG42"/>
<name>A0A0D2AG42_9EURO</name>
<dbReference type="InterPro" id="IPR012317">
    <property type="entry name" value="Poly(ADP-ribose)pol_cat_dom"/>
</dbReference>
<dbReference type="Pfam" id="PF00644">
    <property type="entry name" value="PARP"/>
    <property type="match status" value="1"/>
</dbReference>
<keyword evidence="1" id="KW-0328">Glycosyltransferase</keyword>
<evidence type="ECO:0000313" key="7">
    <source>
        <dbReference type="EMBL" id="KIW23862.1"/>
    </source>
</evidence>